<evidence type="ECO:0000313" key="6">
    <source>
        <dbReference type="Proteomes" id="UP000235220"/>
    </source>
</evidence>
<comment type="subcellular location">
    <subcellularLocation>
        <location evidence="1">Nucleus</location>
    </subcellularLocation>
</comment>
<dbReference type="PROSITE" id="PS50985">
    <property type="entry name" value="GRAS"/>
    <property type="match status" value="1"/>
</dbReference>
<feature type="region of interest" description="Leucine repeat II (LRII)" evidence="5">
    <location>
        <begin position="315"/>
        <end position="347"/>
    </location>
</feature>
<evidence type="ECO:0000256" key="4">
    <source>
        <dbReference type="ARBA" id="ARBA00023242"/>
    </source>
</evidence>
<keyword evidence="6" id="KW-1185">Reference proteome</keyword>
<feature type="short sequence motif" description="VHIID" evidence="5">
    <location>
        <begin position="269"/>
        <end position="273"/>
    </location>
</feature>
<accession>A0A2I4F2C4</accession>
<dbReference type="AlphaFoldDB" id="A0A2I4F2C4"/>
<evidence type="ECO:0000256" key="5">
    <source>
        <dbReference type="PROSITE-ProRule" id="PRU01191"/>
    </source>
</evidence>
<reference evidence="7" key="1">
    <citation type="submission" date="2025-08" db="UniProtKB">
        <authorList>
            <consortium name="RefSeq"/>
        </authorList>
    </citation>
    <scope>IDENTIFICATION</scope>
    <source>
        <tissue evidence="7">Leaves</tissue>
    </source>
</reference>
<dbReference type="Proteomes" id="UP000235220">
    <property type="component" value="Chromosome 3"/>
</dbReference>
<keyword evidence="2" id="KW-0805">Transcription regulation</keyword>
<dbReference type="GO" id="GO:0043565">
    <property type="term" value="F:sequence-specific DNA binding"/>
    <property type="evidence" value="ECO:0000318"/>
    <property type="project" value="GO_Central"/>
</dbReference>
<sequence>MMQPELLDQLSWPFYDVIDSTFDHEGAHHDQSMELAPLDGYGFPSILTTTEDSSELSSASFSSTIFPSEFVRYQFYADSQPVMLAMRSDFSTELGILENILNDDEIVGMDYIIEESEGSFSLKQSSTAGEDFLCPSPSMKSESSIDVSSNNQPVVTLPGEDMEIDNPLSVYHLLKAYGEAFEKDERELAQVILKRISEKVSPIGESLERVAFYLSQDVENQGDYLKQESYKNFEAAFQAFYQSFPEGKFAHYAANSAILDAMPGVAETIHIVDFHTGEGVQWPPMMEAIAHQHKTLRLTSIKWEEDAPSPWSFEETKRRLHNQARVLGLKLKVEEMGIEDLVSETRKMQKRDSRREWMVFNCMFSLPHMGRGRSRTLVMEFLKVAKELISSSTNSCGTNNRGIITFGNGDAYDKLKHCSGFGSFFDGYVEHYQALLESLRMNFPPHLLEARIAIECLFVAPYISSLSWLHKWEEMMNGCHPQERLGLEGRKLSQEILAEAKEMVKEGESSYGARIVGQIGNEMVLEWKGITMVRVSIWTNQL</sequence>
<name>A0A2I4F2C4_JUGRE</name>
<comment type="similarity">
    <text evidence="5">Belongs to the GRAS family.</text>
</comment>
<gene>
    <name evidence="7" type="primary">LOC108994857</name>
</gene>
<keyword evidence="3" id="KW-0804">Transcription</keyword>
<dbReference type="GeneID" id="108994857"/>
<evidence type="ECO:0000256" key="2">
    <source>
        <dbReference type="ARBA" id="ARBA00023015"/>
    </source>
</evidence>
<dbReference type="Gramene" id="Jr03_26130_p1">
    <property type="protein sequence ID" value="cds.Jr03_26130_p1"/>
    <property type="gene ID" value="Jr03_26130"/>
</dbReference>
<dbReference type="GO" id="GO:0003700">
    <property type="term" value="F:DNA-binding transcription factor activity"/>
    <property type="evidence" value="ECO:0000318"/>
    <property type="project" value="GO_Central"/>
</dbReference>
<comment type="caution">
    <text evidence="5">Lacks conserved residue(s) required for the propagation of feature annotation.</text>
</comment>
<evidence type="ECO:0000256" key="1">
    <source>
        <dbReference type="ARBA" id="ARBA00004123"/>
    </source>
</evidence>
<dbReference type="OrthoDB" id="1935022at2759"/>
<dbReference type="Pfam" id="PF03514">
    <property type="entry name" value="GRAS"/>
    <property type="match status" value="1"/>
</dbReference>
<evidence type="ECO:0000313" key="7">
    <source>
        <dbReference type="RefSeq" id="XP_018825795.2"/>
    </source>
</evidence>
<dbReference type="InterPro" id="IPR005202">
    <property type="entry name" value="TF_GRAS"/>
</dbReference>
<dbReference type="GO" id="GO:0005634">
    <property type="term" value="C:nucleus"/>
    <property type="evidence" value="ECO:0000318"/>
    <property type="project" value="GO_Central"/>
</dbReference>
<dbReference type="RefSeq" id="XP_018825795.2">
    <property type="nucleotide sequence ID" value="XM_018970250.2"/>
</dbReference>
<proteinExistence type="inferred from homology"/>
<protein>
    <submittedName>
        <fullName evidence="7">Protein NODULATION SIGNALING PATHWAY 2-like</fullName>
    </submittedName>
</protein>
<keyword evidence="4" id="KW-0539">Nucleus</keyword>
<feature type="region of interest" description="SAW" evidence="5">
    <location>
        <begin position="458"/>
        <end position="539"/>
    </location>
</feature>
<dbReference type="KEGG" id="jre:108994857"/>
<evidence type="ECO:0000256" key="3">
    <source>
        <dbReference type="ARBA" id="ARBA00023163"/>
    </source>
</evidence>
<dbReference type="GO" id="GO:0006355">
    <property type="term" value="P:regulation of DNA-templated transcription"/>
    <property type="evidence" value="ECO:0000318"/>
    <property type="project" value="GO_Central"/>
</dbReference>
<dbReference type="STRING" id="51240.A0A2I4F2C4"/>
<dbReference type="PANTHER" id="PTHR31636">
    <property type="entry name" value="OSJNBA0084A10.13 PROTEIN-RELATED"/>
    <property type="match status" value="1"/>
</dbReference>
<organism evidence="6 7">
    <name type="scientific">Juglans regia</name>
    <name type="common">English walnut</name>
    <dbReference type="NCBI Taxonomy" id="51240"/>
    <lineage>
        <taxon>Eukaryota</taxon>
        <taxon>Viridiplantae</taxon>
        <taxon>Streptophyta</taxon>
        <taxon>Embryophyta</taxon>
        <taxon>Tracheophyta</taxon>
        <taxon>Spermatophyta</taxon>
        <taxon>Magnoliopsida</taxon>
        <taxon>eudicotyledons</taxon>
        <taxon>Gunneridae</taxon>
        <taxon>Pentapetalae</taxon>
        <taxon>rosids</taxon>
        <taxon>fabids</taxon>
        <taxon>Fagales</taxon>
        <taxon>Juglandaceae</taxon>
        <taxon>Juglans</taxon>
    </lineage>
</organism>